<feature type="transmembrane region" description="Helical" evidence="1">
    <location>
        <begin position="6"/>
        <end position="28"/>
    </location>
</feature>
<reference evidence="2 3" key="1">
    <citation type="submission" date="2011-03" db="EMBL/GenBank/DDBJ databases">
        <title>The complete genome of Archaeoglobus veneficus SNP6.</title>
        <authorList>
            <consortium name="US DOE Joint Genome Institute (JGI-PGF)"/>
            <person name="Lucas S."/>
            <person name="Copeland A."/>
            <person name="Lapidus A."/>
            <person name="Bruce D."/>
            <person name="Goodwin L."/>
            <person name="Pitluck S."/>
            <person name="Kyrpides N."/>
            <person name="Mavromatis K."/>
            <person name="Pagani I."/>
            <person name="Ivanova N."/>
            <person name="Mikhailova N."/>
            <person name="Lu M."/>
            <person name="Detter J.C."/>
            <person name="Tapia R."/>
            <person name="Han C."/>
            <person name="Land M."/>
            <person name="Hauser L."/>
            <person name="Markowitz V."/>
            <person name="Cheng J.-F."/>
            <person name="Hugenholtz P."/>
            <person name="Woyke T."/>
            <person name="Wu D."/>
            <person name="Spring S."/>
            <person name="Brambilla E."/>
            <person name="Klenk H.-P."/>
            <person name="Eisen J.A."/>
        </authorList>
    </citation>
    <scope>NUCLEOTIDE SEQUENCE [LARGE SCALE GENOMIC DNA]</scope>
    <source>
        <strain>SNP6</strain>
    </source>
</reference>
<dbReference type="EMBL" id="CP002588">
    <property type="protein sequence ID" value="AEA47886.1"/>
    <property type="molecule type" value="Genomic_DNA"/>
</dbReference>
<evidence type="ECO:0000256" key="1">
    <source>
        <dbReference type="SAM" id="Phobius"/>
    </source>
</evidence>
<evidence type="ECO:0000313" key="3">
    <source>
        <dbReference type="Proteomes" id="UP000008136"/>
    </source>
</evidence>
<gene>
    <name evidence="2" type="ordered locus">Arcve_1893</name>
</gene>
<dbReference type="KEGG" id="ave:Arcve_1893"/>
<dbReference type="GeneID" id="10395024"/>
<dbReference type="STRING" id="693661.Arcve_1893"/>
<evidence type="ECO:0000313" key="2">
    <source>
        <dbReference type="EMBL" id="AEA47886.1"/>
    </source>
</evidence>
<dbReference type="Proteomes" id="UP000008136">
    <property type="component" value="Chromosome"/>
</dbReference>
<keyword evidence="1" id="KW-0472">Membrane</keyword>
<keyword evidence="3" id="KW-1185">Reference proteome</keyword>
<sequence length="102" mass="10546">MGDNAVTLIGVVIGFLFGMSGIATLFSIMNAAISEAAMQLSQINAASTLVLLIAAIILIIKIRVISALIVGAIIGAVLNLILELNGIHLTNEIYSVILNALS</sequence>
<keyword evidence="1" id="KW-1133">Transmembrane helix</keyword>
<feature type="transmembrane region" description="Helical" evidence="1">
    <location>
        <begin position="49"/>
        <end position="82"/>
    </location>
</feature>
<protein>
    <submittedName>
        <fullName evidence="2">Uncharacterized protein</fullName>
    </submittedName>
</protein>
<dbReference type="RefSeq" id="WP_013684542.1">
    <property type="nucleotide sequence ID" value="NC_015320.1"/>
</dbReference>
<dbReference type="OrthoDB" id="51658at2157"/>
<name>F2KRF2_ARCVS</name>
<proteinExistence type="predicted"/>
<dbReference type="eggNOG" id="arCOG10228">
    <property type="taxonomic scope" value="Archaea"/>
</dbReference>
<accession>F2KRF2</accession>
<dbReference type="HOGENOM" id="CLU_2257243_0_0_2"/>
<keyword evidence="1" id="KW-0812">Transmembrane</keyword>
<organism evidence="2 3">
    <name type="scientific">Archaeoglobus veneficus (strain DSM 11195 / SNP6)</name>
    <dbReference type="NCBI Taxonomy" id="693661"/>
    <lineage>
        <taxon>Archaea</taxon>
        <taxon>Methanobacteriati</taxon>
        <taxon>Methanobacteriota</taxon>
        <taxon>Archaeoglobi</taxon>
        <taxon>Archaeoglobales</taxon>
        <taxon>Archaeoglobaceae</taxon>
        <taxon>Archaeoglobus</taxon>
    </lineage>
</organism>
<dbReference type="AlphaFoldDB" id="F2KRF2"/>